<dbReference type="EMBL" id="NBNE01003993">
    <property type="protein sequence ID" value="OWZ06370.1"/>
    <property type="molecule type" value="Genomic_DNA"/>
</dbReference>
<evidence type="ECO:0000259" key="1">
    <source>
        <dbReference type="PROSITE" id="PS50878"/>
    </source>
</evidence>
<dbReference type="Pfam" id="PF00078">
    <property type="entry name" value="RVT_1"/>
    <property type="match status" value="1"/>
</dbReference>
<name>A0A225VPA3_9STRA</name>
<dbReference type="CDD" id="cd01650">
    <property type="entry name" value="RT_nLTR_like"/>
    <property type="match status" value="1"/>
</dbReference>
<dbReference type="SUPFAM" id="SSF56672">
    <property type="entry name" value="DNA/RNA polymerases"/>
    <property type="match status" value="1"/>
</dbReference>
<keyword evidence="3" id="KW-1185">Reference proteome</keyword>
<proteinExistence type="predicted"/>
<dbReference type="PROSITE" id="PS50878">
    <property type="entry name" value="RT_POL"/>
    <property type="match status" value="1"/>
</dbReference>
<comment type="caution">
    <text evidence="2">The sequence shown here is derived from an EMBL/GenBank/DDBJ whole genome shotgun (WGS) entry which is preliminary data.</text>
</comment>
<dbReference type="InterPro" id="IPR043502">
    <property type="entry name" value="DNA/RNA_pol_sf"/>
</dbReference>
<protein>
    <submittedName>
        <fullName evidence="2">RNA-dependent DNA polymerase</fullName>
    </submittedName>
</protein>
<feature type="domain" description="Reverse transcriptase" evidence="1">
    <location>
        <begin position="46"/>
        <end position="323"/>
    </location>
</feature>
<dbReference type="STRING" id="4795.A0A225VPA3"/>
<dbReference type="Proteomes" id="UP000198211">
    <property type="component" value="Unassembled WGS sequence"/>
</dbReference>
<evidence type="ECO:0000313" key="2">
    <source>
        <dbReference type="EMBL" id="OWZ06370.1"/>
    </source>
</evidence>
<evidence type="ECO:0000313" key="3">
    <source>
        <dbReference type="Proteomes" id="UP000198211"/>
    </source>
</evidence>
<organism evidence="2 3">
    <name type="scientific">Phytophthora megakarya</name>
    <dbReference type="NCBI Taxonomy" id="4795"/>
    <lineage>
        <taxon>Eukaryota</taxon>
        <taxon>Sar</taxon>
        <taxon>Stramenopiles</taxon>
        <taxon>Oomycota</taxon>
        <taxon>Peronosporomycetes</taxon>
        <taxon>Peronosporales</taxon>
        <taxon>Peronosporaceae</taxon>
        <taxon>Phytophthora</taxon>
    </lineage>
</organism>
<gene>
    <name evidence="2" type="ORF">PHMEG_00021382</name>
</gene>
<dbReference type="OrthoDB" id="93167at2759"/>
<reference evidence="3" key="1">
    <citation type="submission" date="2017-03" db="EMBL/GenBank/DDBJ databases">
        <title>Phytopthora megakarya and P. palmivora, two closely related causual agents of cacao black pod achieved similar genome size and gene model numbers by different mechanisms.</title>
        <authorList>
            <person name="Ali S."/>
            <person name="Shao J."/>
            <person name="Larry D.J."/>
            <person name="Kronmiller B."/>
            <person name="Shen D."/>
            <person name="Strem M.D."/>
            <person name="Melnick R.L."/>
            <person name="Guiltinan M.J."/>
            <person name="Tyler B.M."/>
            <person name="Meinhardt L.W."/>
            <person name="Bailey B.A."/>
        </authorList>
    </citation>
    <scope>NUCLEOTIDE SEQUENCE [LARGE SCALE GENOMIC DNA]</scope>
    <source>
        <strain evidence="3">zdho120</strain>
    </source>
</reference>
<dbReference type="AlphaFoldDB" id="A0A225VPA3"/>
<accession>A0A225VPA3</accession>
<dbReference type="PANTHER" id="PTHR19446">
    <property type="entry name" value="REVERSE TRANSCRIPTASES"/>
    <property type="match status" value="1"/>
</dbReference>
<dbReference type="InterPro" id="IPR000477">
    <property type="entry name" value="RT_dom"/>
</dbReference>
<sequence length="862" mass="99195">MTANDFFWAIKTTAKGKSSGLDGLPAEYYQIFSHKWARVYELIYASQFNKGRMTKFQRRAYISLLYKKGDRSLPSNYRPLTLLNHDAKFGPKIVAYRLRNILPKLLHSDQFGFTQGRSIRHALVEFQDLQQLAKNSGLHNAGAVLLDFAKAFDSVLWPALNLVLKHFGFGNFFRDAIKTFYKGTIVTVLVNGIASEYFELGSGVRQGDPLSPALFVLFLEPMLNFLRWKTGHLGINVPNSKLPHHLLAFADDCTGILKDLRHTRVFIDSVQYYSNAAGLTLNSDKTIVMPFQGFDQDLRETLTMDELYVVPDDGSTKLLGISQSPTLPPSTRFDSLITKMVQRCQLWKYRGRTIRGRAVILRTIVLPLFWYTAAVTPIPKGVVDQVRNLCKSFLFKETIAPTSSIKGHFPEEWLYWPSTKGGLGLPETATFGAALRLCTLRDSVQHACHYLKLPRWFEPAAATFSDCLHGSGTVFDILYVNMPRTSPAPERWRPMGVFWFTTLQAWRKLRETELDGEILFRHCFEMPIWLNFLFTVQAKKKPFEGTSTLAEHFRTQGYIRLRDFIERHGQTATKSLCLHILTDIDFASPRLRTLAASHFIKQLQDWRVLPLLTPYGPYVPVELTSATHAWSFKGKLLTRIKNRDFYRLLHTLPTIPTQPNSALEVDVAPEWDKMWRTELNLDKILLPILADLKFRLQHNGLNVRRKYRYHTEDTNCPHGCAAKETVKHLFWSCPIVHAVWIKLLRCIAPYLQSDMQWKSVVYLLDLKFTTVSLTQFGHRNLLIIFHIIRAGVLYPTWIHRNHRIFQNVEPSAVYVECRAVAYAKLHLRRIQNITTCPKLTNLTRTVLSRLDTISPTTLRRHQ</sequence>